<dbReference type="AlphaFoldDB" id="A0A3N4PJU9"/>
<feature type="domain" description="TonB-dependent receptor-like beta-barrel" evidence="13">
    <location>
        <begin position="355"/>
        <end position="885"/>
    </location>
</feature>
<evidence type="ECO:0000259" key="14">
    <source>
        <dbReference type="Pfam" id="PF07715"/>
    </source>
</evidence>
<dbReference type="PANTHER" id="PTHR30069:SF29">
    <property type="entry name" value="HEMOGLOBIN AND HEMOGLOBIN-HAPTOGLOBIN-BINDING PROTEIN 1-RELATED"/>
    <property type="match status" value="1"/>
</dbReference>
<evidence type="ECO:0000256" key="2">
    <source>
        <dbReference type="ARBA" id="ARBA00022448"/>
    </source>
</evidence>
<keyword evidence="3 10" id="KW-1134">Transmembrane beta strand</keyword>
<reference evidence="15 16" key="1">
    <citation type="submission" date="2018-11" db="EMBL/GenBank/DDBJ databases">
        <title>Chitinophaga lutea sp.nov., isolate from arsenic contaminated soil.</title>
        <authorList>
            <person name="Zong Y."/>
        </authorList>
    </citation>
    <scope>NUCLEOTIDE SEQUENCE [LARGE SCALE GENOMIC DNA]</scope>
    <source>
        <strain evidence="15 16">ZY74</strain>
    </source>
</reference>
<evidence type="ECO:0000256" key="1">
    <source>
        <dbReference type="ARBA" id="ARBA00004571"/>
    </source>
</evidence>
<evidence type="ECO:0000313" key="15">
    <source>
        <dbReference type="EMBL" id="RPE08095.1"/>
    </source>
</evidence>
<keyword evidence="4 10" id="KW-0812">Transmembrane</keyword>
<keyword evidence="7 10" id="KW-0472">Membrane</keyword>
<dbReference type="InterPro" id="IPR012910">
    <property type="entry name" value="Plug_dom"/>
</dbReference>
<evidence type="ECO:0000259" key="13">
    <source>
        <dbReference type="Pfam" id="PF00593"/>
    </source>
</evidence>
<dbReference type="Pfam" id="PF07715">
    <property type="entry name" value="Plug"/>
    <property type="match status" value="1"/>
</dbReference>
<proteinExistence type="inferred from homology"/>
<dbReference type="InterPro" id="IPR039426">
    <property type="entry name" value="TonB-dep_rcpt-like"/>
</dbReference>
<comment type="similarity">
    <text evidence="10 11">Belongs to the TonB-dependent receptor family.</text>
</comment>
<keyword evidence="16" id="KW-1185">Reference proteome</keyword>
<dbReference type="OrthoDB" id="9768177at2"/>
<dbReference type="InterPro" id="IPR000531">
    <property type="entry name" value="Beta-barrel_TonB"/>
</dbReference>
<keyword evidence="9 10" id="KW-0998">Cell outer membrane</keyword>
<dbReference type="Proteomes" id="UP000278351">
    <property type="component" value="Unassembled WGS sequence"/>
</dbReference>
<feature type="domain" description="TonB-dependent receptor plug" evidence="14">
    <location>
        <begin position="114"/>
        <end position="238"/>
    </location>
</feature>
<dbReference type="EMBL" id="RPDH01000002">
    <property type="protein sequence ID" value="RPE08095.1"/>
    <property type="molecule type" value="Genomic_DNA"/>
</dbReference>
<keyword evidence="6 11" id="KW-0798">TonB box</keyword>
<evidence type="ECO:0000256" key="5">
    <source>
        <dbReference type="ARBA" id="ARBA00022729"/>
    </source>
</evidence>
<dbReference type="GO" id="GO:0009279">
    <property type="term" value="C:cell outer membrane"/>
    <property type="evidence" value="ECO:0007669"/>
    <property type="project" value="UniProtKB-SubCell"/>
</dbReference>
<dbReference type="GO" id="GO:0015344">
    <property type="term" value="F:siderophore uptake transmembrane transporter activity"/>
    <property type="evidence" value="ECO:0007669"/>
    <property type="project" value="TreeGrafter"/>
</dbReference>
<keyword evidence="8 15" id="KW-0675">Receptor</keyword>
<dbReference type="PROSITE" id="PS52016">
    <property type="entry name" value="TONB_DEPENDENT_REC_3"/>
    <property type="match status" value="1"/>
</dbReference>
<name>A0A3N4PJU9_9BACT</name>
<feature type="signal peptide" evidence="12">
    <location>
        <begin position="1"/>
        <end position="20"/>
    </location>
</feature>
<evidence type="ECO:0000256" key="3">
    <source>
        <dbReference type="ARBA" id="ARBA00022452"/>
    </source>
</evidence>
<evidence type="ECO:0000256" key="11">
    <source>
        <dbReference type="RuleBase" id="RU003357"/>
    </source>
</evidence>
<evidence type="ECO:0000256" key="6">
    <source>
        <dbReference type="ARBA" id="ARBA00023077"/>
    </source>
</evidence>
<evidence type="ECO:0000256" key="7">
    <source>
        <dbReference type="ARBA" id="ARBA00023136"/>
    </source>
</evidence>
<dbReference type="SUPFAM" id="SSF49464">
    <property type="entry name" value="Carboxypeptidase regulatory domain-like"/>
    <property type="match status" value="1"/>
</dbReference>
<gene>
    <name evidence="15" type="ORF">EGT74_13575</name>
</gene>
<keyword evidence="2 10" id="KW-0813">Transport</keyword>
<feature type="chain" id="PRO_5017976313" evidence="12">
    <location>
        <begin position="21"/>
        <end position="937"/>
    </location>
</feature>
<dbReference type="SUPFAM" id="SSF56935">
    <property type="entry name" value="Porins"/>
    <property type="match status" value="1"/>
</dbReference>
<evidence type="ECO:0000256" key="10">
    <source>
        <dbReference type="PROSITE-ProRule" id="PRU01360"/>
    </source>
</evidence>
<dbReference type="InterPro" id="IPR037066">
    <property type="entry name" value="Plug_dom_sf"/>
</dbReference>
<dbReference type="Gene3D" id="2.170.130.10">
    <property type="entry name" value="TonB-dependent receptor, plug domain"/>
    <property type="match status" value="1"/>
</dbReference>
<dbReference type="RefSeq" id="WP_123847095.1">
    <property type="nucleotide sequence ID" value="NZ_RPDH01000002.1"/>
</dbReference>
<dbReference type="GO" id="GO:0044718">
    <property type="term" value="P:siderophore transmembrane transport"/>
    <property type="evidence" value="ECO:0007669"/>
    <property type="project" value="TreeGrafter"/>
</dbReference>
<protein>
    <submittedName>
        <fullName evidence="15">TonB-dependent receptor</fullName>
    </submittedName>
</protein>
<organism evidence="15 16">
    <name type="scientific">Chitinophaga lutea</name>
    <dbReference type="NCBI Taxonomy" id="2488634"/>
    <lineage>
        <taxon>Bacteria</taxon>
        <taxon>Pseudomonadati</taxon>
        <taxon>Bacteroidota</taxon>
        <taxon>Chitinophagia</taxon>
        <taxon>Chitinophagales</taxon>
        <taxon>Chitinophagaceae</taxon>
        <taxon>Chitinophaga</taxon>
    </lineage>
</organism>
<dbReference type="Pfam" id="PF13715">
    <property type="entry name" value="CarbopepD_reg_2"/>
    <property type="match status" value="1"/>
</dbReference>
<dbReference type="Gene3D" id="2.40.170.20">
    <property type="entry name" value="TonB-dependent receptor, beta-barrel domain"/>
    <property type="match status" value="1"/>
</dbReference>
<evidence type="ECO:0000256" key="9">
    <source>
        <dbReference type="ARBA" id="ARBA00023237"/>
    </source>
</evidence>
<evidence type="ECO:0000256" key="4">
    <source>
        <dbReference type="ARBA" id="ARBA00022692"/>
    </source>
</evidence>
<evidence type="ECO:0000313" key="16">
    <source>
        <dbReference type="Proteomes" id="UP000278351"/>
    </source>
</evidence>
<accession>A0A3N4PJU9</accession>
<evidence type="ECO:0000256" key="12">
    <source>
        <dbReference type="SAM" id="SignalP"/>
    </source>
</evidence>
<evidence type="ECO:0000256" key="8">
    <source>
        <dbReference type="ARBA" id="ARBA00023170"/>
    </source>
</evidence>
<dbReference type="InterPro" id="IPR008969">
    <property type="entry name" value="CarboxyPept-like_regulatory"/>
</dbReference>
<sequence length="937" mass="101396">MKKTLFLMMLVLVNASMALAQTRTVRGKIRDAQTGDGIPGVTVTIKGSSSGTLSGGDGTFKLDASPQDVLVFSSIGFVTQEQSAASTELDIRLVTSRRELSEIVVTGQGIGVEKRRLSTTVETISAKDIKAAPAGQLDQLLAGKLPGAQIRLNSGQPGTASLIRSRGIVSAYSSTTPVIYVDGVRVDNLNTAPALSLETGGAQSSAIADIPIENIERVEFIKGGAATTLYGSDAANGVLQIFTKKGSAMRPELDFEVKLGGTKGTEDYLHFKETADVLFRTGLYQNYRIGLSGGSDRVTYSFSGSFGQDDGFRPANQQKRYNFRSTVSAKVNKILTYTGSLGFSANQFFRDQNANSSYGVFGNLETGAYGELNKFNKTKLDSIKRAIIDPIMANVYQRETVHRFQTSQAFTAQILENLTAKASFGIDYRSSEQLGIFTNRYLIALGAVPPGTDNQGSIDVFNRNFLGLTGDFNIQHKGRANDFSFISTLGGQAFRNIDKQNALHGVNVVDGSRSVNNSGKTTAEDYELTVTNYGFYVAENIGFKDKLFLEMGLRMDANSAFGDNIGNQFYPKIGMSYDLAAENFIANSLPVVSQLRFRANYGKAGLFPPPFSHQRTITGRPFLAGAGFSLGQPGNTDLEPEKVATVEGGLDLGFLNNRFTLSATYYQAKTEGALFNAPYTPSAGLITQLRNIGAISNKGWEFASVLTVLDKKDFSLRLNASYNLLSESVVTSNGGTPQFSIGGFTFLGSFVDVNKPVGFLKGNRPTFDKDGKMTSSEANANLGSPIPKHSGSVGLSFTFKQRLTLYANGDYQSGAYGVNVDEVLRFFNGLSDDRIPEASRDESFFDLAGVWVEKTNYFKVRNISLNYQVPEKYVDRVFKGLEVGFMITNPINIYSSKFDPEVTGSGANIQNGLTVGGFGFGTESSPRQFIGTLRVKL</sequence>
<dbReference type="Gene3D" id="2.60.40.1120">
    <property type="entry name" value="Carboxypeptidase-like, regulatory domain"/>
    <property type="match status" value="1"/>
</dbReference>
<dbReference type="Pfam" id="PF00593">
    <property type="entry name" value="TonB_dep_Rec_b-barrel"/>
    <property type="match status" value="1"/>
</dbReference>
<comment type="caution">
    <text evidence="15">The sequence shown here is derived from an EMBL/GenBank/DDBJ whole genome shotgun (WGS) entry which is preliminary data.</text>
</comment>
<dbReference type="InterPro" id="IPR036942">
    <property type="entry name" value="Beta-barrel_TonB_sf"/>
</dbReference>
<dbReference type="PANTHER" id="PTHR30069">
    <property type="entry name" value="TONB-DEPENDENT OUTER MEMBRANE RECEPTOR"/>
    <property type="match status" value="1"/>
</dbReference>
<keyword evidence="5 12" id="KW-0732">Signal</keyword>
<comment type="subcellular location">
    <subcellularLocation>
        <location evidence="1 10">Cell outer membrane</location>
        <topology evidence="1 10">Multi-pass membrane protein</topology>
    </subcellularLocation>
</comment>